<name>A0A921LNT5_9FIRM</name>
<evidence type="ECO:0000259" key="6">
    <source>
        <dbReference type="Pfam" id="PF02826"/>
    </source>
</evidence>
<dbReference type="InterPro" id="IPR006140">
    <property type="entry name" value="D-isomer_DH_NAD-bd"/>
</dbReference>
<evidence type="ECO:0000256" key="1">
    <source>
        <dbReference type="ARBA" id="ARBA00005854"/>
    </source>
</evidence>
<feature type="domain" description="D-isomer specific 2-hydroxyacid dehydrogenase catalytic" evidence="5">
    <location>
        <begin position="61"/>
        <end position="337"/>
    </location>
</feature>
<dbReference type="SUPFAM" id="SSF51735">
    <property type="entry name" value="NAD(P)-binding Rossmann-fold domains"/>
    <property type="match status" value="1"/>
</dbReference>
<keyword evidence="3" id="KW-0520">NAD</keyword>
<protein>
    <submittedName>
        <fullName evidence="7">3-phosphoglycerate dehydrogenase</fullName>
    </submittedName>
</protein>
<organism evidence="7 8">
    <name type="scientific">Subdoligranulum variabile</name>
    <dbReference type="NCBI Taxonomy" id="214851"/>
    <lineage>
        <taxon>Bacteria</taxon>
        <taxon>Bacillati</taxon>
        <taxon>Bacillota</taxon>
        <taxon>Clostridia</taxon>
        <taxon>Eubacteriales</taxon>
        <taxon>Oscillospiraceae</taxon>
        <taxon>Subdoligranulum</taxon>
    </lineage>
</organism>
<dbReference type="PANTHER" id="PTHR42789:SF1">
    <property type="entry name" value="D-ISOMER SPECIFIC 2-HYDROXYACID DEHYDROGENASE FAMILY PROTEIN (AFU_ORTHOLOGUE AFUA_6G10090)"/>
    <property type="match status" value="1"/>
</dbReference>
<dbReference type="Gene3D" id="3.40.50.720">
    <property type="entry name" value="NAD(P)-binding Rossmann-like Domain"/>
    <property type="match status" value="2"/>
</dbReference>
<comment type="similarity">
    <text evidence="1 4">Belongs to the D-isomer specific 2-hydroxyacid dehydrogenase family.</text>
</comment>
<evidence type="ECO:0000256" key="4">
    <source>
        <dbReference type="RuleBase" id="RU003719"/>
    </source>
</evidence>
<proteinExistence type="inferred from homology"/>
<accession>A0A921LNT5</accession>
<gene>
    <name evidence="7" type="ORF">K8V20_05615</name>
</gene>
<dbReference type="Proteomes" id="UP000782880">
    <property type="component" value="Unassembled WGS sequence"/>
</dbReference>
<keyword evidence="2 4" id="KW-0560">Oxidoreductase</keyword>
<dbReference type="InterPro" id="IPR036291">
    <property type="entry name" value="NAD(P)-bd_dom_sf"/>
</dbReference>
<dbReference type="GO" id="GO:0016616">
    <property type="term" value="F:oxidoreductase activity, acting on the CH-OH group of donors, NAD or NADP as acceptor"/>
    <property type="evidence" value="ECO:0007669"/>
    <property type="project" value="InterPro"/>
</dbReference>
<dbReference type="InterPro" id="IPR050857">
    <property type="entry name" value="D-2-hydroxyacid_DH"/>
</dbReference>
<evidence type="ECO:0000259" key="5">
    <source>
        <dbReference type="Pfam" id="PF00389"/>
    </source>
</evidence>
<dbReference type="Pfam" id="PF00389">
    <property type="entry name" value="2-Hacid_dh"/>
    <property type="match status" value="1"/>
</dbReference>
<dbReference type="Pfam" id="PF02826">
    <property type="entry name" value="2-Hacid_dh_C"/>
    <property type="match status" value="1"/>
</dbReference>
<evidence type="ECO:0000256" key="2">
    <source>
        <dbReference type="ARBA" id="ARBA00023002"/>
    </source>
</evidence>
<dbReference type="AlphaFoldDB" id="A0A921LNT5"/>
<evidence type="ECO:0000313" key="7">
    <source>
        <dbReference type="EMBL" id="HJG28105.1"/>
    </source>
</evidence>
<reference evidence="7" key="1">
    <citation type="journal article" date="2021" name="PeerJ">
        <title>Extensive microbial diversity within the chicken gut microbiome revealed by metagenomics and culture.</title>
        <authorList>
            <person name="Gilroy R."/>
            <person name="Ravi A."/>
            <person name="Getino M."/>
            <person name="Pursley I."/>
            <person name="Horton D.L."/>
            <person name="Alikhan N.F."/>
            <person name="Baker D."/>
            <person name="Gharbi K."/>
            <person name="Hall N."/>
            <person name="Watson M."/>
            <person name="Adriaenssens E.M."/>
            <person name="Foster-Nyarko E."/>
            <person name="Jarju S."/>
            <person name="Secka A."/>
            <person name="Antonio M."/>
            <person name="Oren A."/>
            <person name="Chaudhuri R.R."/>
            <person name="La Ragione R."/>
            <person name="Hildebrand F."/>
            <person name="Pallen M.J."/>
        </authorList>
    </citation>
    <scope>NUCLEOTIDE SEQUENCE</scope>
    <source>
        <strain evidence="7">ChiBcec21-2208</strain>
    </source>
</reference>
<dbReference type="PANTHER" id="PTHR42789">
    <property type="entry name" value="D-ISOMER SPECIFIC 2-HYDROXYACID DEHYDROGENASE FAMILY PROTEIN (AFU_ORTHOLOGUE AFUA_6G10090)"/>
    <property type="match status" value="1"/>
</dbReference>
<feature type="domain" description="D-isomer specific 2-hydroxyacid dehydrogenase NAD-binding" evidence="6">
    <location>
        <begin position="132"/>
        <end position="307"/>
    </location>
</feature>
<dbReference type="SUPFAM" id="SSF52283">
    <property type="entry name" value="Formate/glycerate dehydrogenase catalytic domain-like"/>
    <property type="match status" value="1"/>
</dbReference>
<dbReference type="EMBL" id="DYVE01000146">
    <property type="protein sequence ID" value="HJG28105.1"/>
    <property type="molecule type" value="Genomic_DNA"/>
</dbReference>
<dbReference type="PROSITE" id="PS00671">
    <property type="entry name" value="D_2_HYDROXYACID_DH_3"/>
    <property type="match status" value="1"/>
</dbReference>
<evidence type="ECO:0000256" key="3">
    <source>
        <dbReference type="ARBA" id="ARBA00023027"/>
    </source>
</evidence>
<dbReference type="GO" id="GO:0051287">
    <property type="term" value="F:NAD binding"/>
    <property type="evidence" value="ECO:0007669"/>
    <property type="project" value="InterPro"/>
</dbReference>
<comment type="caution">
    <text evidence="7">The sequence shown here is derived from an EMBL/GenBank/DDBJ whole genome shotgun (WGS) entry which is preliminary data.</text>
</comment>
<reference evidence="7" key="2">
    <citation type="submission" date="2021-09" db="EMBL/GenBank/DDBJ databases">
        <authorList>
            <person name="Gilroy R."/>
        </authorList>
    </citation>
    <scope>NUCLEOTIDE SEQUENCE</scope>
    <source>
        <strain evidence="7">ChiBcec21-2208</strain>
    </source>
</reference>
<dbReference type="InterPro" id="IPR029753">
    <property type="entry name" value="D-isomer_DH_CS"/>
</dbReference>
<sequence>MKKIMVVYDGTEASRLLHELMIARVQDQGLDAQVVRHDIQRDSESGLSKGSGISEFRGRIDDLAAHVSDVDLLMVHLAPVSHEVIEAAPKLRFIASERSSLPNIDVACARKHGIAVSYAAGRNARTVAEFTVGLMLDVTRFISAGNQLIKQGSWNSQLDRRPYTGIEMEGKRIGLLGLGGIARNVVKLLSGFGAEIVYYDPFFAAAWDGCLPVSREELLSTSDILSIHARSDDGKCLVDAQDIAHMKHGAYLINTARGFLVDEPALIAALQSGQLRGAALDVFAQEPLPLDSPLITMPNVVLCPHLGGLSQDMNPRSAQFAAEDAIRFLKGEPLLHAYRG</sequence>
<dbReference type="InterPro" id="IPR006139">
    <property type="entry name" value="D-isomer_2_OHA_DH_cat_dom"/>
</dbReference>
<evidence type="ECO:0000313" key="8">
    <source>
        <dbReference type="Proteomes" id="UP000782880"/>
    </source>
</evidence>